<dbReference type="Proteomes" id="UP000316612">
    <property type="component" value="Unassembled WGS sequence"/>
</dbReference>
<dbReference type="Pfam" id="PF00583">
    <property type="entry name" value="Acetyltransf_1"/>
    <property type="match status" value="1"/>
</dbReference>
<dbReference type="SUPFAM" id="SSF81301">
    <property type="entry name" value="Nucleotidyltransferase"/>
    <property type="match status" value="1"/>
</dbReference>
<dbReference type="InterPro" id="IPR043519">
    <property type="entry name" value="NT_sf"/>
</dbReference>
<organism evidence="2 3">
    <name type="scientific">Glutamicibacter uratoxydans</name>
    <name type="common">Arthrobacter uratoxydans</name>
    <dbReference type="NCBI Taxonomy" id="43667"/>
    <lineage>
        <taxon>Bacteria</taxon>
        <taxon>Bacillati</taxon>
        <taxon>Actinomycetota</taxon>
        <taxon>Actinomycetes</taxon>
        <taxon>Micrococcales</taxon>
        <taxon>Micrococcaceae</taxon>
        <taxon>Glutamicibacter</taxon>
    </lineage>
</organism>
<feature type="domain" description="N-acetyltransferase" evidence="1">
    <location>
        <begin position="4"/>
        <end position="138"/>
    </location>
</feature>
<dbReference type="CDD" id="cd04301">
    <property type="entry name" value="NAT_SF"/>
    <property type="match status" value="1"/>
</dbReference>
<accession>A0A4Y4DNA1</accession>
<dbReference type="Pfam" id="PF04229">
    <property type="entry name" value="GrpB"/>
    <property type="match status" value="1"/>
</dbReference>
<dbReference type="Gene3D" id="3.30.460.10">
    <property type="entry name" value="Beta Polymerase, domain 2"/>
    <property type="match status" value="1"/>
</dbReference>
<protein>
    <recommendedName>
        <fullName evidence="1">N-acetyltransferase domain-containing protein</fullName>
    </recommendedName>
</protein>
<dbReference type="OrthoDB" id="9799092at2"/>
<comment type="caution">
    <text evidence="2">The sequence shown here is derived from an EMBL/GenBank/DDBJ whole genome shotgun (WGS) entry which is preliminary data.</text>
</comment>
<proteinExistence type="predicted"/>
<sequence length="337" mass="37323">MRHIQINDYREDPAVRELLALAADPVDEPALQGLFDHCAGLLVLVCFDEEEQVIALAAYRHSDAYALCVEYLAVLPGHRQQGLASRLMNELRASYRKAVWATTDDDAIEFYRAIGCVISDSAADPRWPGTQRYLCTLPHSQLLLEQPTEDPRYEEVDGALSRGLVKIVEPQARWGQDFADIRQVIAAALGASALAIEHTGSTSVLGLPAKPIIDVTLIVPDADDEDRYVPQLRAAGLVFWHREPGWYAHRMFKPGEATNLAPANIHIFNPGSPEYLRMLLFRDHLRTDAADRAAYAAVKREAAAALAASDGENGLVMDYNRTKEPFILALHKDLFGA</sequence>
<dbReference type="InterPro" id="IPR016181">
    <property type="entry name" value="Acyl_CoA_acyltransferase"/>
</dbReference>
<dbReference type="EMBL" id="BJNY01000004">
    <property type="protein sequence ID" value="GED05364.1"/>
    <property type="molecule type" value="Genomic_DNA"/>
</dbReference>
<dbReference type="InterPro" id="IPR007344">
    <property type="entry name" value="GrpB/CoaE"/>
</dbReference>
<evidence type="ECO:0000313" key="3">
    <source>
        <dbReference type="Proteomes" id="UP000316612"/>
    </source>
</evidence>
<dbReference type="InterPro" id="IPR000182">
    <property type="entry name" value="GNAT_dom"/>
</dbReference>
<reference evidence="2 3" key="1">
    <citation type="submission" date="2019-06" db="EMBL/GenBank/DDBJ databases">
        <title>Whole genome shotgun sequence of Glutamicibacter uratoxydans NBRC 15515.</title>
        <authorList>
            <person name="Hosoyama A."/>
            <person name="Uohara A."/>
            <person name="Ohji S."/>
            <person name="Ichikawa N."/>
        </authorList>
    </citation>
    <scope>NUCLEOTIDE SEQUENCE [LARGE SCALE GENOMIC DNA]</scope>
    <source>
        <strain evidence="2 3">NBRC 15515</strain>
    </source>
</reference>
<dbReference type="RefSeq" id="WP_141362349.1">
    <property type="nucleotide sequence ID" value="NZ_BAAAJL010000001.1"/>
</dbReference>
<keyword evidence="3" id="KW-1185">Reference proteome</keyword>
<gene>
    <name evidence="2" type="ORF">AUR04nite_08960</name>
</gene>
<name>A0A4Y4DNA1_GLUUR</name>
<dbReference type="Gene3D" id="3.40.630.30">
    <property type="match status" value="1"/>
</dbReference>
<dbReference type="SUPFAM" id="SSF55729">
    <property type="entry name" value="Acyl-CoA N-acyltransferases (Nat)"/>
    <property type="match status" value="1"/>
</dbReference>
<evidence type="ECO:0000259" key="1">
    <source>
        <dbReference type="PROSITE" id="PS51186"/>
    </source>
</evidence>
<dbReference type="PANTHER" id="PTHR34822">
    <property type="entry name" value="GRPB DOMAIN PROTEIN (AFU_ORTHOLOGUE AFUA_1G01530)"/>
    <property type="match status" value="1"/>
</dbReference>
<dbReference type="GO" id="GO:0016747">
    <property type="term" value="F:acyltransferase activity, transferring groups other than amino-acyl groups"/>
    <property type="evidence" value="ECO:0007669"/>
    <property type="project" value="InterPro"/>
</dbReference>
<dbReference type="PANTHER" id="PTHR34822:SF1">
    <property type="entry name" value="GRPB FAMILY PROTEIN"/>
    <property type="match status" value="1"/>
</dbReference>
<evidence type="ECO:0000313" key="2">
    <source>
        <dbReference type="EMBL" id="GED05364.1"/>
    </source>
</evidence>
<dbReference type="AlphaFoldDB" id="A0A4Y4DNA1"/>
<dbReference type="PROSITE" id="PS51186">
    <property type="entry name" value="GNAT"/>
    <property type="match status" value="1"/>
</dbReference>